<organism evidence="2 3">
    <name type="scientific">Scleromatobacter humisilvae</name>
    <dbReference type="NCBI Taxonomy" id="2897159"/>
    <lineage>
        <taxon>Bacteria</taxon>
        <taxon>Pseudomonadati</taxon>
        <taxon>Pseudomonadota</taxon>
        <taxon>Betaproteobacteria</taxon>
        <taxon>Burkholderiales</taxon>
        <taxon>Sphaerotilaceae</taxon>
        <taxon>Scleromatobacter</taxon>
    </lineage>
</organism>
<dbReference type="Proteomes" id="UP001139353">
    <property type="component" value="Unassembled WGS sequence"/>
</dbReference>
<reference evidence="2" key="1">
    <citation type="submission" date="2021-11" db="EMBL/GenBank/DDBJ databases">
        <title>BS-T2-15 a new species belonging to the Comamonadaceae family isolated from the soil of a French oak forest.</title>
        <authorList>
            <person name="Mieszkin S."/>
            <person name="Alain K."/>
        </authorList>
    </citation>
    <scope>NUCLEOTIDE SEQUENCE</scope>
    <source>
        <strain evidence="2">BS-T2-15</strain>
    </source>
</reference>
<feature type="signal peptide" evidence="1">
    <location>
        <begin position="1"/>
        <end position="19"/>
    </location>
</feature>
<dbReference type="AlphaFoldDB" id="A0A9X2C0W1"/>
<dbReference type="RefSeq" id="WP_275681168.1">
    <property type="nucleotide sequence ID" value="NZ_JAJLJH010000001.1"/>
</dbReference>
<sequence length="55" mass="5784">MRLFFIASALLALAGCAQFAPTTPQDPVAAQAVRDAKAAQCATMVGEDRLVCYPL</sequence>
<proteinExistence type="predicted"/>
<evidence type="ECO:0000313" key="2">
    <source>
        <dbReference type="EMBL" id="MCK9685159.1"/>
    </source>
</evidence>
<keyword evidence="3" id="KW-1185">Reference proteome</keyword>
<name>A0A9X2C0W1_9BURK</name>
<feature type="chain" id="PRO_5040867504" description="Lipoprotein" evidence="1">
    <location>
        <begin position="20"/>
        <end position="55"/>
    </location>
</feature>
<gene>
    <name evidence="2" type="ORF">LPC04_05475</name>
</gene>
<dbReference type="EMBL" id="JAJLJH010000001">
    <property type="protein sequence ID" value="MCK9685159.1"/>
    <property type="molecule type" value="Genomic_DNA"/>
</dbReference>
<dbReference type="PROSITE" id="PS51257">
    <property type="entry name" value="PROKAR_LIPOPROTEIN"/>
    <property type="match status" value="1"/>
</dbReference>
<protein>
    <recommendedName>
        <fullName evidence="4">Lipoprotein</fullName>
    </recommendedName>
</protein>
<keyword evidence="1" id="KW-0732">Signal</keyword>
<evidence type="ECO:0008006" key="4">
    <source>
        <dbReference type="Google" id="ProtNLM"/>
    </source>
</evidence>
<accession>A0A9X2C0W1</accession>
<evidence type="ECO:0000256" key="1">
    <source>
        <dbReference type="SAM" id="SignalP"/>
    </source>
</evidence>
<comment type="caution">
    <text evidence="2">The sequence shown here is derived from an EMBL/GenBank/DDBJ whole genome shotgun (WGS) entry which is preliminary data.</text>
</comment>
<evidence type="ECO:0000313" key="3">
    <source>
        <dbReference type="Proteomes" id="UP001139353"/>
    </source>
</evidence>